<evidence type="ECO:0000313" key="8">
    <source>
        <dbReference type="EMBL" id="HIX00744.1"/>
    </source>
</evidence>
<evidence type="ECO:0000256" key="2">
    <source>
        <dbReference type="ARBA" id="ARBA00022741"/>
    </source>
</evidence>
<dbReference type="PANTHER" id="PTHR28629">
    <property type="entry name" value="TRIOKINASE/FMN CYCLASE"/>
    <property type="match status" value="1"/>
</dbReference>
<dbReference type="EMBL" id="DXGD01000425">
    <property type="protein sequence ID" value="HIX00744.1"/>
    <property type="molecule type" value="Genomic_DNA"/>
</dbReference>
<dbReference type="FunFam" id="1.25.40.340:FF:000002">
    <property type="entry name" value="Dihydroxyacetone kinase, L subunit"/>
    <property type="match status" value="1"/>
</dbReference>
<dbReference type="SUPFAM" id="SSF101473">
    <property type="entry name" value="DhaL-like"/>
    <property type="match status" value="1"/>
</dbReference>
<keyword evidence="4" id="KW-0067">ATP-binding</keyword>
<evidence type="ECO:0000313" key="9">
    <source>
        <dbReference type="Proteomes" id="UP000824151"/>
    </source>
</evidence>
<dbReference type="Pfam" id="PF02734">
    <property type="entry name" value="Dak2"/>
    <property type="match status" value="1"/>
</dbReference>
<dbReference type="InterPro" id="IPR004007">
    <property type="entry name" value="DhaL_dom"/>
</dbReference>
<feature type="region of interest" description="Disordered" evidence="5">
    <location>
        <begin position="201"/>
        <end position="222"/>
    </location>
</feature>
<dbReference type="SUPFAM" id="SSF82549">
    <property type="entry name" value="DAK1/DegV-like"/>
    <property type="match status" value="1"/>
</dbReference>
<gene>
    <name evidence="8" type="ORF">H9871_11465</name>
</gene>
<evidence type="ECO:0000259" key="6">
    <source>
        <dbReference type="PROSITE" id="PS51480"/>
    </source>
</evidence>
<dbReference type="Gene3D" id="3.40.50.10440">
    <property type="entry name" value="Dihydroxyacetone kinase, domain 1"/>
    <property type="match status" value="1"/>
</dbReference>
<dbReference type="FunFam" id="3.40.50.10440:FF:000001">
    <property type="entry name" value="Dihydroxyacetone kinase, DhaK subunit"/>
    <property type="match status" value="1"/>
</dbReference>
<protein>
    <submittedName>
        <fullName evidence="8">Dihydroxyacetone kinase subunit DhaK</fullName>
        <ecNumber evidence="8">2.7.1.121</ecNumber>
    </submittedName>
</protein>
<dbReference type="InterPro" id="IPR036117">
    <property type="entry name" value="DhaL_dom_sf"/>
</dbReference>
<feature type="domain" description="DhaL" evidence="6">
    <location>
        <begin position="394"/>
        <end position="587"/>
    </location>
</feature>
<dbReference type="GO" id="GO:0047324">
    <property type="term" value="F:phosphoenolpyruvate-glycerone phosphotransferase activity"/>
    <property type="evidence" value="ECO:0007669"/>
    <property type="project" value="UniProtKB-EC"/>
</dbReference>
<keyword evidence="2" id="KW-0547">Nucleotide-binding</keyword>
<sequence length="590" mass="59285">MTAPQSSASFNPAREDFLAQMLHGLEASQHVHVLRTDQGTAVIDADHRPGSRVAVISGGGSGHEPAHAGFVGQGMLSAAVPGDIFSSPPVSAVLQAIRAVTGDAGCVLVIKNYTGDRLNFGLAAERARAEGYTVETVLIADDVALPDVAQRRGLAGTVLIHKLAGHLAWEGVSAAEIAQRAQRVAERLRTIGLALEPAHVPGEADQAEEKPAHPGPAGGAAPEAVARHAELGLGIHNEPGAHNVVVTSAAGAIEDVLAGLQLDAPRDASSTEAAGSGGSEADQQLVVMLNDLGGCSAQEGLILAGALAEQVGTHRISRFLGPSRFMTSLDMHGFSVTVAPADAELIAALDTPTLAPGWRTPTVPGAGLSASAEAIAPSTAAEASAAEVPATAEGRIEEAVLAACRALVAETGPLDELDRRTGDGDAGTTFSAGARTVIDAIDQGHLGFSDPRAALGAVAGLLESRMGGSSGVLLAILCAAAAHDLAQDSAHAEWASALGAGIEAVGFHGGAAEGDRTMLDALIPAHRALQQGASLRAAAQAARDGANATADLTARAGRSAYVPAEAQSGVQDAGAVAVAVFFEALAGQLE</sequence>
<reference evidence="8" key="2">
    <citation type="submission" date="2021-04" db="EMBL/GenBank/DDBJ databases">
        <authorList>
            <person name="Gilroy R."/>
        </authorList>
    </citation>
    <scope>NUCLEOTIDE SEQUENCE</scope>
    <source>
        <strain evidence="8">ChiHejej3B27-3195</strain>
    </source>
</reference>
<dbReference type="Gene3D" id="1.25.40.340">
    <property type="match status" value="1"/>
</dbReference>
<keyword evidence="3 8" id="KW-0418">Kinase</keyword>
<dbReference type="Proteomes" id="UP000824151">
    <property type="component" value="Unassembled WGS sequence"/>
</dbReference>
<dbReference type="EC" id="2.7.1.121" evidence="8"/>
<proteinExistence type="predicted"/>
<keyword evidence="1 8" id="KW-0808">Transferase</keyword>
<dbReference type="PROSITE" id="PS51480">
    <property type="entry name" value="DHAL"/>
    <property type="match status" value="1"/>
</dbReference>
<dbReference type="GO" id="GO:0005524">
    <property type="term" value="F:ATP binding"/>
    <property type="evidence" value="ECO:0007669"/>
    <property type="project" value="UniProtKB-KW"/>
</dbReference>
<dbReference type="AlphaFoldDB" id="A0A9D2A8I5"/>
<evidence type="ECO:0000256" key="1">
    <source>
        <dbReference type="ARBA" id="ARBA00022679"/>
    </source>
</evidence>
<name>A0A9D2A8I5_9MICC</name>
<evidence type="ECO:0000259" key="7">
    <source>
        <dbReference type="PROSITE" id="PS51481"/>
    </source>
</evidence>
<evidence type="ECO:0000256" key="3">
    <source>
        <dbReference type="ARBA" id="ARBA00022777"/>
    </source>
</evidence>
<comment type="caution">
    <text evidence="8">The sequence shown here is derived from an EMBL/GenBank/DDBJ whole genome shotgun (WGS) entry which is preliminary data.</text>
</comment>
<dbReference type="PROSITE" id="PS51481">
    <property type="entry name" value="DHAK"/>
    <property type="match status" value="1"/>
</dbReference>
<dbReference type="GO" id="GO:0004371">
    <property type="term" value="F:glycerone kinase activity"/>
    <property type="evidence" value="ECO:0007669"/>
    <property type="project" value="InterPro"/>
</dbReference>
<accession>A0A9D2A8I5</accession>
<dbReference type="Gene3D" id="3.30.1180.20">
    <property type="entry name" value="Dihydroxyacetone kinase, domain 2"/>
    <property type="match status" value="1"/>
</dbReference>
<dbReference type="GO" id="GO:0019563">
    <property type="term" value="P:glycerol catabolic process"/>
    <property type="evidence" value="ECO:0007669"/>
    <property type="project" value="TreeGrafter"/>
</dbReference>
<dbReference type="GO" id="GO:0005829">
    <property type="term" value="C:cytosol"/>
    <property type="evidence" value="ECO:0007669"/>
    <property type="project" value="TreeGrafter"/>
</dbReference>
<reference evidence="8" key="1">
    <citation type="journal article" date="2021" name="PeerJ">
        <title>Extensive microbial diversity within the chicken gut microbiome revealed by metagenomics and culture.</title>
        <authorList>
            <person name="Gilroy R."/>
            <person name="Ravi A."/>
            <person name="Getino M."/>
            <person name="Pursley I."/>
            <person name="Horton D.L."/>
            <person name="Alikhan N.F."/>
            <person name="Baker D."/>
            <person name="Gharbi K."/>
            <person name="Hall N."/>
            <person name="Watson M."/>
            <person name="Adriaenssens E.M."/>
            <person name="Foster-Nyarko E."/>
            <person name="Jarju S."/>
            <person name="Secka A."/>
            <person name="Antonio M."/>
            <person name="Oren A."/>
            <person name="Chaudhuri R.R."/>
            <person name="La Ragione R."/>
            <person name="Hildebrand F."/>
            <person name="Pallen M.J."/>
        </authorList>
    </citation>
    <scope>NUCLEOTIDE SEQUENCE</scope>
    <source>
        <strain evidence="8">ChiHejej3B27-3195</strain>
    </source>
</reference>
<evidence type="ECO:0000256" key="4">
    <source>
        <dbReference type="ARBA" id="ARBA00022840"/>
    </source>
</evidence>
<dbReference type="PANTHER" id="PTHR28629:SF4">
    <property type="entry name" value="TRIOKINASE_FMN CYCLASE"/>
    <property type="match status" value="1"/>
</dbReference>
<feature type="domain" description="DhaK" evidence="7">
    <location>
        <begin position="13"/>
        <end position="358"/>
    </location>
</feature>
<dbReference type="InterPro" id="IPR050861">
    <property type="entry name" value="Dihydroxyacetone_Kinase"/>
</dbReference>
<dbReference type="InterPro" id="IPR004006">
    <property type="entry name" value="DhaK_dom"/>
</dbReference>
<dbReference type="Pfam" id="PF02733">
    <property type="entry name" value="Dak1"/>
    <property type="match status" value="1"/>
</dbReference>
<evidence type="ECO:0000256" key="5">
    <source>
        <dbReference type="SAM" id="MobiDB-lite"/>
    </source>
</evidence>
<organism evidence="8 9">
    <name type="scientific">Candidatus Nesterenkonia stercoripullorum</name>
    <dbReference type="NCBI Taxonomy" id="2838701"/>
    <lineage>
        <taxon>Bacteria</taxon>
        <taxon>Bacillati</taxon>
        <taxon>Actinomycetota</taxon>
        <taxon>Actinomycetes</taxon>
        <taxon>Micrococcales</taxon>
        <taxon>Micrococcaceae</taxon>
        <taxon>Nesterenkonia</taxon>
    </lineage>
</organism>
<dbReference type="SMART" id="SM01120">
    <property type="entry name" value="Dak2"/>
    <property type="match status" value="1"/>
</dbReference>